<reference evidence="1" key="2">
    <citation type="journal article" date="2017" name="J. Med. Entomol.">
        <title>Transcriptome Analysis of the Triatoma infestans (Hemiptera: Reduviidae) Integument.</title>
        <authorList>
            <person name="Calderon-Fernandez G.M."/>
            <person name="Moriconi D.E."/>
            <person name="Dulbecco A.B."/>
            <person name="Juarez M.P."/>
        </authorList>
    </citation>
    <scope>NUCLEOTIDE SEQUENCE</scope>
    <source>
        <strain evidence="1">Int1</strain>
        <tissue evidence="1">Integument</tissue>
    </source>
</reference>
<dbReference type="EMBL" id="GEMB01007716">
    <property type="protein sequence ID" value="JAR95728.1"/>
    <property type="molecule type" value="Transcribed_RNA"/>
</dbReference>
<organism evidence="1">
    <name type="scientific">Triatoma infestans</name>
    <name type="common">Assassin bug</name>
    <dbReference type="NCBI Taxonomy" id="30076"/>
    <lineage>
        <taxon>Eukaryota</taxon>
        <taxon>Metazoa</taxon>
        <taxon>Ecdysozoa</taxon>
        <taxon>Arthropoda</taxon>
        <taxon>Hexapoda</taxon>
        <taxon>Insecta</taxon>
        <taxon>Pterygota</taxon>
        <taxon>Neoptera</taxon>
        <taxon>Paraneoptera</taxon>
        <taxon>Hemiptera</taxon>
        <taxon>Heteroptera</taxon>
        <taxon>Panheteroptera</taxon>
        <taxon>Cimicomorpha</taxon>
        <taxon>Reduviidae</taxon>
        <taxon>Triatominae</taxon>
        <taxon>Triatoma</taxon>
    </lineage>
</organism>
<reference evidence="1" key="1">
    <citation type="submission" date="2016-04" db="EMBL/GenBank/DDBJ databases">
        <authorList>
            <person name="Calderon-Fernandez G.M.Sr."/>
        </authorList>
    </citation>
    <scope>NUCLEOTIDE SEQUENCE</scope>
    <source>
        <strain evidence="1">Int1</strain>
        <tissue evidence="1">Integument</tissue>
    </source>
</reference>
<sequence>VMIISRGGPTAWPPRSPDLNSLGFCFLSFGSSKASRIHC</sequence>
<name>A0A170UAC9_TRIIF</name>
<dbReference type="AlphaFoldDB" id="A0A170UAC9"/>
<proteinExistence type="predicted"/>
<feature type="non-terminal residue" evidence="1">
    <location>
        <position position="1"/>
    </location>
</feature>
<evidence type="ECO:0000313" key="1">
    <source>
        <dbReference type="EMBL" id="JAR95728.1"/>
    </source>
</evidence>
<protein>
    <submittedName>
        <fullName evidence="1">Uncharacterized protein</fullName>
    </submittedName>
</protein>
<accession>A0A170UAC9</accession>